<comment type="caution">
    <text evidence="1">The sequence shown here is derived from an EMBL/GenBank/DDBJ whole genome shotgun (WGS) entry which is preliminary data.</text>
</comment>
<name>A0ABR2L2Q6_9EUKA</name>
<evidence type="ECO:0000313" key="2">
    <source>
        <dbReference type="Proteomes" id="UP001470230"/>
    </source>
</evidence>
<keyword evidence="2" id="KW-1185">Reference proteome</keyword>
<accession>A0ABR2L2Q6</accession>
<reference evidence="1 2" key="1">
    <citation type="submission" date="2024-04" db="EMBL/GenBank/DDBJ databases">
        <title>Tritrichomonas musculus Genome.</title>
        <authorList>
            <person name="Alves-Ferreira E."/>
            <person name="Grigg M."/>
            <person name="Lorenzi H."/>
            <person name="Galac M."/>
        </authorList>
    </citation>
    <scope>NUCLEOTIDE SEQUENCE [LARGE SCALE GENOMIC DNA]</scope>
    <source>
        <strain evidence="1 2">EAF2021</strain>
    </source>
</reference>
<sequence length="212" mass="25360">MFIMYSDFGRYSYDVYMNIMVFYEEALKKISKFIAKDDEIYVYKSGTVKIKVEEVIYIEDLEKKILIKGRNKVKFCSVYIKEKDTFDFFTSDNEKVKIIEKMDSRFEGYKIYKDSVSDIRIRRESFRILREYLENKNDKVIYGFNVISNIENNKVKVVFVVWSFVKNLNEKLFKILINKENKYKDVNIVVFGKGDEYYNEIKNYGGIVGVIN</sequence>
<dbReference type="Proteomes" id="UP001470230">
    <property type="component" value="Unassembled WGS sequence"/>
</dbReference>
<gene>
    <name evidence="1" type="ORF">M9Y10_015600</name>
</gene>
<proteinExistence type="predicted"/>
<protein>
    <submittedName>
        <fullName evidence="1">Uncharacterized protein</fullName>
    </submittedName>
</protein>
<evidence type="ECO:0000313" key="1">
    <source>
        <dbReference type="EMBL" id="KAK8897637.1"/>
    </source>
</evidence>
<dbReference type="EMBL" id="JAPFFF010000002">
    <property type="protein sequence ID" value="KAK8897637.1"/>
    <property type="molecule type" value="Genomic_DNA"/>
</dbReference>
<organism evidence="1 2">
    <name type="scientific">Tritrichomonas musculus</name>
    <dbReference type="NCBI Taxonomy" id="1915356"/>
    <lineage>
        <taxon>Eukaryota</taxon>
        <taxon>Metamonada</taxon>
        <taxon>Parabasalia</taxon>
        <taxon>Tritrichomonadida</taxon>
        <taxon>Tritrichomonadidae</taxon>
        <taxon>Tritrichomonas</taxon>
    </lineage>
</organism>